<protein>
    <submittedName>
        <fullName evidence="3">Portal</fullName>
    </submittedName>
</protein>
<name>A0A8S5PRC6_9CAUD</name>
<dbReference type="InterPro" id="IPR024459">
    <property type="entry name" value="Acb1-like_N"/>
</dbReference>
<reference evidence="3" key="1">
    <citation type="journal article" date="2021" name="Proc. Natl. Acad. Sci. U.S.A.">
        <title>A Catalog of Tens of Thousands of Viruses from Human Metagenomes Reveals Hidden Associations with Chronic Diseases.</title>
        <authorList>
            <person name="Tisza M.J."/>
            <person name="Buck C.B."/>
        </authorList>
    </citation>
    <scope>NUCLEOTIDE SEQUENCE</scope>
    <source>
        <strain evidence="3">CtEg02</strain>
    </source>
</reference>
<dbReference type="EMBL" id="BK015482">
    <property type="protein sequence ID" value="DAE09043.1"/>
    <property type="molecule type" value="Genomic_DNA"/>
</dbReference>
<organism evidence="3">
    <name type="scientific">Myoviridae sp. ctEg02</name>
    <dbReference type="NCBI Taxonomy" id="2825061"/>
    <lineage>
        <taxon>Viruses</taxon>
        <taxon>Duplodnaviria</taxon>
        <taxon>Heunggongvirae</taxon>
        <taxon>Uroviricota</taxon>
        <taxon>Caudoviricetes</taxon>
    </lineage>
</organism>
<accession>A0A8S5PRC6</accession>
<feature type="region of interest" description="Disordered" evidence="1">
    <location>
        <begin position="1"/>
        <end position="41"/>
    </location>
</feature>
<proteinExistence type="predicted"/>
<feature type="compositionally biased region" description="Polar residues" evidence="1">
    <location>
        <begin position="12"/>
        <end position="22"/>
    </location>
</feature>
<evidence type="ECO:0000256" key="1">
    <source>
        <dbReference type="SAM" id="MobiDB-lite"/>
    </source>
</evidence>
<evidence type="ECO:0000259" key="2">
    <source>
        <dbReference type="Pfam" id="PF06381"/>
    </source>
</evidence>
<evidence type="ECO:0000313" key="3">
    <source>
        <dbReference type="EMBL" id="DAE09043.1"/>
    </source>
</evidence>
<dbReference type="Pfam" id="PF06381">
    <property type="entry name" value="Phage_portal_3"/>
    <property type="match status" value="1"/>
</dbReference>
<sequence>MSKKRTYRHATSIPQVQPSRRLNFSPDVRGGLAQPLPPTPDDISRLYGPAKTLGAPEEVQLAMDARLADSGVYSLLQHSLELGFGIAPQFMGYGVLQNLAQNGLIRACVETVSDDMTRAWIEFKREGEGGDESLLTDLAQACKRFALQRLFHEATELVGYEGGAFLFIDTGAVGEELERPLNVSPYSAELRPGGVLRFVVIDPVNVFPGDYNSLSPLEPDYFRPRWWWVLGQRVHASRLIRLVANECPVLLRPAYNFLGIPQAQILWDYVLHFQECRAAEARLLTKFSLTVFKTKMEDILYSAGGTAQIDTRIRYMIQTMTNDGVLAVDKESEDVVKLETPLSGVTDIVRQSLEILAALNRTPAVKLLGISPSGFNATGESDIRNYYDHITSQQEKVLRDGIKKALDCIQLYLRGTIDPSVTFDFAPLGEEDRAALATLQKTKADTIAVYMDRDIISQEEARQSLASDPDSGFSDIDPAEVPQGNGMPDALPEAGEEGLMPDIDDVDKAGAVYG</sequence>
<feature type="region of interest" description="Disordered" evidence="1">
    <location>
        <begin position="462"/>
        <end position="514"/>
    </location>
</feature>
<feature type="domain" description="Anti-CBASS protein Acb1-like N-terminal" evidence="2">
    <location>
        <begin position="96"/>
        <end position="448"/>
    </location>
</feature>